<reference evidence="3" key="1">
    <citation type="submission" date="2016-10" db="EMBL/GenBank/DDBJ databases">
        <authorList>
            <person name="Varghese N."/>
            <person name="Submissions S."/>
        </authorList>
    </citation>
    <scope>NUCLEOTIDE SEQUENCE [LARGE SCALE GENOMIC DNA]</scope>
    <source>
        <strain evidence="3">DSM 25055</strain>
    </source>
</reference>
<dbReference type="RefSeq" id="WP_090611518.1">
    <property type="nucleotide sequence ID" value="NZ_FOFD01000001.1"/>
</dbReference>
<gene>
    <name evidence="2" type="ORF">SAMN04489841_0113</name>
</gene>
<feature type="region of interest" description="Disordered" evidence="1">
    <location>
        <begin position="1"/>
        <end position="41"/>
    </location>
</feature>
<evidence type="ECO:0000313" key="2">
    <source>
        <dbReference type="EMBL" id="SEP61484.1"/>
    </source>
</evidence>
<dbReference type="OrthoDB" id="204552at2157"/>
<sequence length="78" mass="8807">MPLIAEQTDERADRDAATDRHESRSPVDGTERSDGQRRRIDVTDVHTAGIDEYVRANVDTDAVSLEHRGGRTYLLLEE</sequence>
<proteinExistence type="predicted"/>
<organism evidence="2 3">
    <name type="scientific">Natrinema salaciae</name>
    <dbReference type="NCBI Taxonomy" id="1186196"/>
    <lineage>
        <taxon>Archaea</taxon>
        <taxon>Methanobacteriati</taxon>
        <taxon>Methanobacteriota</taxon>
        <taxon>Stenosarchaea group</taxon>
        <taxon>Halobacteria</taxon>
        <taxon>Halobacteriales</taxon>
        <taxon>Natrialbaceae</taxon>
        <taxon>Natrinema</taxon>
    </lineage>
</organism>
<dbReference type="STRING" id="1186196.SAMN04489841_0113"/>
<dbReference type="AlphaFoldDB" id="A0A1H8ZAN0"/>
<feature type="compositionally biased region" description="Basic and acidic residues" evidence="1">
    <location>
        <begin position="8"/>
        <end position="41"/>
    </location>
</feature>
<accession>A0A1H8ZAN0</accession>
<dbReference type="Proteomes" id="UP000199114">
    <property type="component" value="Unassembled WGS sequence"/>
</dbReference>
<evidence type="ECO:0000256" key="1">
    <source>
        <dbReference type="SAM" id="MobiDB-lite"/>
    </source>
</evidence>
<name>A0A1H8ZAN0_9EURY</name>
<evidence type="ECO:0000313" key="3">
    <source>
        <dbReference type="Proteomes" id="UP000199114"/>
    </source>
</evidence>
<dbReference type="EMBL" id="FOFD01000001">
    <property type="protein sequence ID" value="SEP61484.1"/>
    <property type="molecule type" value="Genomic_DNA"/>
</dbReference>
<keyword evidence="3" id="KW-1185">Reference proteome</keyword>
<protein>
    <submittedName>
        <fullName evidence="2">Uncharacterized protein</fullName>
    </submittedName>
</protein>